<evidence type="ECO:0000256" key="1">
    <source>
        <dbReference type="ARBA" id="ARBA00024339"/>
    </source>
</evidence>
<dbReference type="OrthoDB" id="411211at2759"/>
<accession>W2RR40</accession>
<sequence length="504" mass="55187">MSQPTSAVQPGRSLGWITLGSSLHSIVSRVKSLPQTYPKIDLSYSSSQPLVQPVILNLPANGLRLRFDGPDQRLRLIEVLDFSASSITYKSTDLVKRSKSSDDDQVSGLSSQRPTFKHIYNRLFGPAYEGEYLPPDPGHSIGTYTLSYPGLAFTFPVQHKSWSDKADFVSILSSVATGPAISMAIFSGPSWPEARSILFNKVAAQPRSTSVNGKASDGLPDDIDDVKLYGAGRLEFVRRGAPSTMVQLNETTPQSLIAEFGPPDAIYRKNDNRISIHAGQRTSSRRGSSLSPALDPTAVDTDHSSLQSYTDDSDVEPSDSARSSTGGQNLECFYNYFYHGFDALVTYPASKSPAFPGVLHADISDVDSSHLVVTKIILHGNVPGSYSFNRHRRCRWSIHTTIDASSPAFNSEMPFSEVSELMKDVWRESYGSSEEERQMQRGMVLNRGWGQSPDSSIELLGGFDDAPIKQQGQAAVMNNTDLFGFPGMLFEVLKNDSISALTVY</sequence>
<dbReference type="PANTHER" id="PTHR13465">
    <property type="entry name" value="UPF0183 PROTEIN"/>
    <property type="match status" value="1"/>
</dbReference>
<evidence type="ECO:0008006" key="5">
    <source>
        <dbReference type="Google" id="ProtNLM"/>
    </source>
</evidence>
<dbReference type="AlphaFoldDB" id="W2RR40"/>
<dbReference type="eggNOG" id="KOG2819">
    <property type="taxonomic scope" value="Eukaryota"/>
</dbReference>
<protein>
    <recommendedName>
        <fullName evidence="5">Isoleucyl-tRNA synthetase</fullName>
    </recommendedName>
</protein>
<feature type="compositionally biased region" description="Polar residues" evidence="2">
    <location>
        <begin position="280"/>
        <end position="291"/>
    </location>
</feature>
<name>W2RR40_CYPE1</name>
<proteinExistence type="inferred from homology"/>
<dbReference type="HOGENOM" id="CLU_032056_3_0_1"/>
<keyword evidence="4" id="KW-1185">Reference proteome</keyword>
<dbReference type="Proteomes" id="UP000030752">
    <property type="component" value="Unassembled WGS sequence"/>
</dbReference>
<dbReference type="InterPro" id="IPR039156">
    <property type="entry name" value="PHAF1/BROMI"/>
</dbReference>
<feature type="region of interest" description="Disordered" evidence="2">
    <location>
        <begin position="276"/>
        <end position="325"/>
    </location>
</feature>
<evidence type="ECO:0000313" key="4">
    <source>
        <dbReference type="Proteomes" id="UP000030752"/>
    </source>
</evidence>
<dbReference type="STRING" id="1220924.W2RR40"/>
<organism evidence="3 4">
    <name type="scientific">Cyphellophora europaea (strain CBS 101466)</name>
    <name type="common">Phialophora europaea</name>
    <dbReference type="NCBI Taxonomy" id="1220924"/>
    <lineage>
        <taxon>Eukaryota</taxon>
        <taxon>Fungi</taxon>
        <taxon>Dikarya</taxon>
        <taxon>Ascomycota</taxon>
        <taxon>Pezizomycotina</taxon>
        <taxon>Eurotiomycetes</taxon>
        <taxon>Chaetothyriomycetidae</taxon>
        <taxon>Chaetothyriales</taxon>
        <taxon>Cyphellophoraceae</taxon>
        <taxon>Cyphellophora</taxon>
    </lineage>
</organism>
<dbReference type="Pfam" id="PF03676">
    <property type="entry name" value="PHAF1"/>
    <property type="match status" value="2"/>
</dbReference>
<gene>
    <name evidence="3" type="ORF">HMPREF1541_06230</name>
</gene>
<dbReference type="GO" id="GO:0043001">
    <property type="term" value="P:Golgi to plasma membrane protein transport"/>
    <property type="evidence" value="ECO:0007669"/>
    <property type="project" value="TreeGrafter"/>
</dbReference>
<dbReference type="RefSeq" id="XP_008718788.1">
    <property type="nucleotide sequence ID" value="XM_008720566.1"/>
</dbReference>
<dbReference type="PANTHER" id="PTHR13465:SF2">
    <property type="entry name" value="PHAGOSOME ASSEMBLY FACTOR 1"/>
    <property type="match status" value="1"/>
</dbReference>
<dbReference type="EMBL" id="KB822722">
    <property type="protein sequence ID" value="ETN38199.1"/>
    <property type="molecule type" value="Genomic_DNA"/>
</dbReference>
<dbReference type="InParanoid" id="W2RR40"/>
<comment type="similarity">
    <text evidence="1">Belongs to the PHAF1 family.</text>
</comment>
<reference evidence="3 4" key="1">
    <citation type="submission" date="2013-03" db="EMBL/GenBank/DDBJ databases">
        <title>The Genome Sequence of Phialophora europaea CBS 101466.</title>
        <authorList>
            <consortium name="The Broad Institute Genomics Platform"/>
            <person name="Cuomo C."/>
            <person name="de Hoog S."/>
            <person name="Gorbushina A."/>
            <person name="Walker B."/>
            <person name="Young S.K."/>
            <person name="Zeng Q."/>
            <person name="Gargeya S."/>
            <person name="Fitzgerald M."/>
            <person name="Haas B."/>
            <person name="Abouelleil A."/>
            <person name="Allen A.W."/>
            <person name="Alvarado L."/>
            <person name="Arachchi H.M."/>
            <person name="Berlin A.M."/>
            <person name="Chapman S.B."/>
            <person name="Gainer-Dewar J."/>
            <person name="Goldberg J."/>
            <person name="Griggs A."/>
            <person name="Gujja S."/>
            <person name="Hansen M."/>
            <person name="Howarth C."/>
            <person name="Imamovic A."/>
            <person name="Ireland A."/>
            <person name="Larimer J."/>
            <person name="McCowan C."/>
            <person name="Murphy C."/>
            <person name="Pearson M."/>
            <person name="Poon T.W."/>
            <person name="Priest M."/>
            <person name="Roberts A."/>
            <person name="Saif S."/>
            <person name="Shea T."/>
            <person name="Sisk P."/>
            <person name="Sykes S."/>
            <person name="Wortman J."/>
            <person name="Nusbaum C."/>
            <person name="Birren B."/>
        </authorList>
    </citation>
    <scope>NUCLEOTIDE SEQUENCE [LARGE SCALE GENOMIC DNA]</scope>
    <source>
        <strain evidence="3 4">CBS 101466</strain>
    </source>
</reference>
<evidence type="ECO:0000256" key="2">
    <source>
        <dbReference type="SAM" id="MobiDB-lite"/>
    </source>
</evidence>
<dbReference type="InterPro" id="IPR005373">
    <property type="entry name" value="PHAF1"/>
</dbReference>
<dbReference type="GO" id="GO:0005802">
    <property type="term" value="C:trans-Golgi network"/>
    <property type="evidence" value="ECO:0007669"/>
    <property type="project" value="TreeGrafter"/>
</dbReference>
<dbReference type="VEuPathDB" id="FungiDB:HMPREF1541_06230"/>
<evidence type="ECO:0000313" key="3">
    <source>
        <dbReference type="EMBL" id="ETN38199.1"/>
    </source>
</evidence>
<dbReference type="GeneID" id="19973569"/>